<gene>
    <name evidence="2" type="ORF">AA322_09220</name>
    <name evidence="1" type="ORF">G4W92_004591</name>
</gene>
<protein>
    <recommendedName>
        <fullName evidence="3">Excisionase</fullName>
    </recommendedName>
</protein>
<reference evidence="1" key="1">
    <citation type="journal article" date="2018" name="Genome Biol.">
        <title>SKESA: strategic k-mer extension for scrupulous assemblies.</title>
        <authorList>
            <person name="Souvorov A."/>
            <person name="Agarwala R."/>
            <person name="Lipman D.J."/>
        </authorList>
    </citation>
    <scope>NUCLEOTIDE SEQUENCE</scope>
    <source>
        <strain evidence="1">M264</strain>
    </source>
</reference>
<accession>A0A738E2Q8</accession>
<proteinExistence type="predicted"/>
<sequence>MAKLMKASQWGRREFTNDSVPDNRTIKRWVENGLLMGRIVDGSVFVCETEKWGVDSMVSQAVRLLINEG</sequence>
<dbReference type="EMBL" id="CP075029">
    <property type="protein sequence ID" value="QVX74458.1"/>
    <property type="molecule type" value="Genomic_DNA"/>
</dbReference>
<reference evidence="1" key="3">
    <citation type="submission" date="2018-07" db="EMBL/GenBank/DDBJ databases">
        <authorList>
            <consortium name="NCBI Pathogen Detection Project"/>
        </authorList>
    </citation>
    <scope>NUCLEOTIDE SEQUENCE</scope>
    <source>
        <strain evidence="1">M264</strain>
    </source>
</reference>
<reference evidence="2" key="2">
    <citation type="submission" date="2018-07" db="EMBL/GenBank/DDBJ databases">
        <authorList>
            <consortium name="GenomeTrakr network: Whole genome sequencing for foodborne pathogen traceback"/>
        </authorList>
    </citation>
    <scope>NUCLEOTIDE SEQUENCE</scope>
    <source>
        <strain evidence="2">CFSAN022626</strain>
    </source>
</reference>
<evidence type="ECO:0000313" key="1">
    <source>
        <dbReference type="EMBL" id="HAE8734837.1"/>
    </source>
</evidence>
<dbReference type="AlphaFoldDB" id="A0A738E2Q8"/>
<dbReference type="EMBL" id="DAATII010000037">
    <property type="protein sequence ID" value="HAE8734837.1"/>
    <property type="molecule type" value="Genomic_DNA"/>
</dbReference>
<dbReference type="RefSeq" id="WP_023227851.1">
    <property type="nucleotide sequence ID" value="NZ_JAZDUC010000003.1"/>
</dbReference>
<reference evidence="2" key="4">
    <citation type="submission" date="2021-05" db="EMBL/GenBank/DDBJ databases">
        <title>Whole genome PacBio Sequel sequence of Salmonella enterica subsp. enterica.</title>
        <authorList>
            <person name="Hoffmann M."/>
            <person name="Balkey M."/>
            <person name="Luo Y."/>
        </authorList>
    </citation>
    <scope>NUCLEOTIDE SEQUENCE</scope>
    <source>
        <strain evidence="2">CFSAN022626</strain>
    </source>
</reference>
<organism evidence="1">
    <name type="scientific">Salmonella abortus-equi</name>
    <dbReference type="NCBI Taxonomy" id="607"/>
    <lineage>
        <taxon>Bacteria</taxon>
        <taxon>Pseudomonadati</taxon>
        <taxon>Pseudomonadota</taxon>
        <taxon>Gammaproteobacteria</taxon>
        <taxon>Enterobacterales</taxon>
        <taxon>Enterobacteriaceae</taxon>
        <taxon>Salmonella</taxon>
    </lineage>
</organism>
<evidence type="ECO:0008006" key="3">
    <source>
        <dbReference type="Google" id="ProtNLM"/>
    </source>
</evidence>
<name>A0A738E2Q8_SALAE</name>
<evidence type="ECO:0000313" key="2">
    <source>
        <dbReference type="EMBL" id="QVX74458.1"/>
    </source>
</evidence>